<dbReference type="Proteomes" id="UP000655443">
    <property type="component" value="Unassembled WGS sequence"/>
</dbReference>
<keyword evidence="4" id="KW-1185">Reference proteome</keyword>
<keyword evidence="2" id="KW-0812">Transmembrane</keyword>
<evidence type="ECO:0000313" key="3">
    <source>
        <dbReference type="EMBL" id="GHE02606.1"/>
    </source>
</evidence>
<name>A0A919D1R6_9ACTN</name>
<evidence type="ECO:0000256" key="1">
    <source>
        <dbReference type="SAM" id="MobiDB-lite"/>
    </source>
</evidence>
<accession>A0A919D1R6</accession>
<feature type="transmembrane region" description="Helical" evidence="2">
    <location>
        <begin position="68"/>
        <end position="90"/>
    </location>
</feature>
<protein>
    <submittedName>
        <fullName evidence="3">Uncharacterized protein</fullName>
    </submittedName>
</protein>
<reference evidence="3" key="2">
    <citation type="submission" date="2020-09" db="EMBL/GenBank/DDBJ databases">
        <authorList>
            <person name="Sun Q."/>
            <person name="Ohkuma M."/>
        </authorList>
    </citation>
    <scope>NUCLEOTIDE SEQUENCE</scope>
    <source>
        <strain evidence="3">JCM 4714</strain>
    </source>
</reference>
<dbReference type="AlphaFoldDB" id="A0A919D1R6"/>
<gene>
    <name evidence="3" type="ORF">GCM10010339_26390</name>
</gene>
<proteinExistence type="predicted"/>
<organism evidence="3 4">
    <name type="scientific">Streptomyces alanosinicus</name>
    <dbReference type="NCBI Taxonomy" id="68171"/>
    <lineage>
        <taxon>Bacteria</taxon>
        <taxon>Bacillati</taxon>
        <taxon>Actinomycetota</taxon>
        <taxon>Actinomycetes</taxon>
        <taxon>Kitasatosporales</taxon>
        <taxon>Streptomycetaceae</taxon>
        <taxon>Streptomyces</taxon>
    </lineage>
</organism>
<keyword evidence="2" id="KW-1133">Transmembrane helix</keyword>
<evidence type="ECO:0000256" key="2">
    <source>
        <dbReference type="SAM" id="Phobius"/>
    </source>
</evidence>
<feature type="region of interest" description="Disordered" evidence="1">
    <location>
        <begin position="211"/>
        <end position="238"/>
    </location>
</feature>
<dbReference type="Pfam" id="PF19560">
    <property type="entry name" value="DUF6082"/>
    <property type="match status" value="1"/>
</dbReference>
<keyword evidence="2" id="KW-0472">Membrane</keyword>
<sequence>MIPPAGSGSDSRRGAHGRPWYRSRPTVLSLVVLAIIASMGLVVVSPLALPALDGGGEDWQRIADIAQAYGAVSALLSALAVVGVAASLVLQAREAKAARVQTTRVLHIELTKMAMEKPEFLDCWGGPDSTRTVLLRRQHMYINLVVSHWEMSFEVGEITEQWLAAAADEIFAGEIGRSFWARSRQARLSTAASRRSRRLHEIIDARYQASLGTPPRTEPALADHGIPGVVPPRAGGPE</sequence>
<comment type="caution">
    <text evidence="3">The sequence shown here is derived from an EMBL/GenBank/DDBJ whole genome shotgun (WGS) entry which is preliminary data.</text>
</comment>
<evidence type="ECO:0000313" key="4">
    <source>
        <dbReference type="Proteomes" id="UP000655443"/>
    </source>
</evidence>
<reference evidence="3" key="1">
    <citation type="journal article" date="2014" name="Int. J. Syst. Evol. Microbiol.">
        <title>Complete genome sequence of Corynebacterium casei LMG S-19264T (=DSM 44701T), isolated from a smear-ripened cheese.</title>
        <authorList>
            <consortium name="US DOE Joint Genome Institute (JGI-PGF)"/>
            <person name="Walter F."/>
            <person name="Albersmeier A."/>
            <person name="Kalinowski J."/>
            <person name="Ruckert C."/>
        </authorList>
    </citation>
    <scope>NUCLEOTIDE SEQUENCE</scope>
    <source>
        <strain evidence="3">JCM 4714</strain>
    </source>
</reference>
<dbReference type="InterPro" id="IPR045728">
    <property type="entry name" value="DUF6082"/>
</dbReference>
<feature type="transmembrane region" description="Helical" evidence="2">
    <location>
        <begin position="27"/>
        <end position="48"/>
    </location>
</feature>
<dbReference type="EMBL" id="BMVG01000005">
    <property type="protein sequence ID" value="GHE02606.1"/>
    <property type="molecule type" value="Genomic_DNA"/>
</dbReference>